<dbReference type="STRING" id="1123029.SAMN02745172_00252"/>
<dbReference type="PANTHER" id="PTHR43638">
    <property type="entry name" value="OXIDOREDUCTASE, ALDO/KETO REDUCTASE FAMILY PROTEIN"/>
    <property type="match status" value="1"/>
</dbReference>
<sequence length="288" mass="30983">MAAETLPHLAPLPTVALPGGETVPALGQGTWAMAEDPARRASEIAALQRGIDLGMTLIDTAEMYANGGAEHLVGEAVAGRRDDVFIVSKVIPTHASRRGTVLACERSLKRLNTDVIDLYLLHWVGGEPVEDTVEAFEALVEDGKIRHWGVSNFDVSDCSALVSLERGEAVATNQVLYNPARRGIEFDLIPWCREHGIPMMAYSPIEQGRILRHPALSAVAARYGATPAQVSLAWVLRQPGMIAIPKASTPAHVEANRAAAALNLDAEDLAIIDRAFPPPTRARALEML</sequence>
<accession>A0A1M7Z5U4</accession>
<proteinExistence type="predicted"/>
<dbReference type="InterPro" id="IPR036812">
    <property type="entry name" value="NAD(P)_OxRdtase_dom_sf"/>
</dbReference>
<dbReference type="PANTHER" id="PTHR43638:SF3">
    <property type="entry name" value="ALDEHYDE REDUCTASE"/>
    <property type="match status" value="1"/>
</dbReference>
<dbReference type="InterPro" id="IPR023210">
    <property type="entry name" value="NADP_OxRdtase_dom"/>
</dbReference>
<feature type="active site" description="Proton donor" evidence="1">
    <location>
        <position position="64"/>
    </location>
</feature>
<dbReference type="InterPro" id="IPR020471">
    <property type="entry name" value="AKR"/>
</dbReference>
<evidence type="ECO:0000256" key="3">
    <source>
        <dbReference type="PIRSR" id="PIRSR000097-3"/>
    </source>
</evidence>
<dbReference type="Gene3D" id="3.20.20.100">
    <property type="entry name" value="NADP-dependent oxidoreductase domain"/>
    <property type="match status" value="1"/>
</dbReference>
<feature type="site" description="Lowers pKa of active site Tyr" evidence="3">
    <location>
        <position position="89"/>
    </location>
</feature>
<evidence type="ECO:0000256" key="1">
    <source>
        <dbReference type="PIRSR" id="PIRSR000097-1"/>
    </source>
</evidence>
<dbReference type="RefSeq" id="WP_139282364.1">
    <property type="nucleotide sequence ID" value="NZ_FRXO01000001.1"/>
</dbReference>
<dbReference type="PRINTS" id="PR00069">
    <property type="entry name" value="ALDKETRDTASE"/>
</dbReference>
<organism evidence="5 6">
    <name type="scientific">Pseudoxanthobacter soli DSM 19599</name>
    <dbReference type="NCBI Taxonomy" id="1123029"/>
    <lineage>
        <taxon>Bacteria</taxon>
        <taxon>Pseudomonadati</taxon>
        <taxon>Pseudomonadota</taxon>
        <taxon>Alphaproteobacteria</taxon>
        <taxon>Hyphomicrobiales</taxon>
        <taxon>Segnochrobactraceae</taxon>
        <taxon>Pseudoxanthobacter</taxon>
    </lineage>
</organism>
<feature type="binding site" evidence="2">
    <location>
        <position position="122"/>
    </location>
    <ligand>
        <name>substrate</name>
    </ligand>
</feature>
<protein>
    <submittedName>
        <fullName evidence="5">Aldo/keto reductase</fullName>
    </submittedName>
</protein>
<dbReference type="CDD" id="cd19138">
    <property type="entry name" value="AKR_YeaE"/>
    <property type="match status" value="1"/>
</dbReference>
<gene>
    <name evidence="5" type="ORF">SAMN02745172_00252</name>
</gene>
<evidence type="ECO:0000313" key="6">
    <source>
        <dbReference type="Proteomes" id="UP000186406"/>
    </source>
</evidence>
<evidence type="ECO:0000256" key="2">
    <source>
        <dbReference type="PIRSR" id="PIRSR000097-2"/>
    </source>
</evidence>
<keyword evidence="6" id="KW-1185">Reference proteome</keyword>
<dbReference type="AlphaFoldDB" id="A0A1M7Z5U4"/>
<dbReference type="EMBL" id="FRXO01000001">
    <property type="protein sequence ID" value="SHO60318.1"/>
    <property type="molecule type" value="Genomic_DNA"/>
</dbReference>
<evidence type="ECO:0000259" key="4">
    <source>
        <dbReference type="Pfam" id="PF00248"/>
    </source>
</evidence>
<dbReference type="OrthoDB" id="9772407at2"/>
<dbReference type="SUPFAM" id="SSF51430">
    <property type="entry name" value="NAD(P)-linked oxidoreductase"/>
    <property type="match status" value="1"/>
</dbReference>
<dbReference type="GO" id="GO:0016491">
    <property type="term" value="F:oxidoreductase activity"/>
    <property type="evidence" value="ECO:0007669"/>
    <property type="project" value="InterPro"/>
</dbReference>
<dbReference type="Pfam" id="PF00248">
    <property type="entry name" value="Aldo_ket_red"/>
    <property type="match status" value="1"/>
</dbReference>
<evidence type="ECO:0000313" key="5">
    <source>
        <dbReference type="EMBL" id="SHO60318.1"/>
    </source>
</evidence>
<dbReference type="PIRSF" id="PIRSF000097">
    <property type="entry name" value="AKR"/>
    <property type="match status" value="1"/>
</dbReference>
<reference evidence="5 6" key="1">
    <citation type="submission" date="2016-12" db="EMBL/GenBank/DDBJ databases">
        <authorList>
            <person name="Song W.-J."/>
            <person name="Kurnit D.M."/>
        </authorList>
    </citation>
    <scope>NUCLEOTIDE SEQUENCE [LARGE SCALE GENOMIC DNA]</scope>
    <source>
        <strain evidence="5 6">DSM 19599</strain>
    </source>
</reference>
<name>A0A1M7Z5U4_9HYPH</name>
<feature type="domain" description="NADP-dependent oxidoreductase" evidence="4">
    <location>
        <begin position="26"/>
        <end position="274"/>
    </location>
</feature>
<dbReference type="Proteomes" id="UP000186406">
    <property type="component" value="Unassembled WGS sequence"/>
</dbReference>